<dbReference type="GO" id="GO:0003700">
    <property type="term" value="F:DNA-binding transcription factor activity"/>
    <property type="evidence" value="ECO:0007669"/>
    <property type="project" value="InterPro"/>
</dbReference>
<dbReference type="GO" id="GO:0003677">
    <property type="term" value="F:DNA binding"/>
    <property type="evidence" value="ECO:0007669"/>
    <property type="project" value="UniProtKB-KW"/>
</dbReference>
<protein>
    <submittedName>
        <fullName evidence="5">DNA-binding MarR family transcriptional regulator</fullName>
    </submittedName>
</protein>
<evidence type="ECO:0000256" key="3">
    <source>
        <dbReference type="ARBA" id="ARBA00023163"/>
    </source>
</evidence>
<comment type="caution">
    <text evidence="5">The sequence shown here is derived from an EMBL/GenBank/DDBJ whole genome shotgun (WGS) entry which is preliminary data.</text>
</comment>
<dbReference type="Pfam" id="PF12802">
    <property type="entry name" value="MarR_2"/>
    <property type="match status" value="1"/>
</dbReference>
<dbReference type="PROSITE" id="PS01117">
    <property type="entry name" value="HTH_MARR_1"/>
    <property type="match status" value="1"/>
</dbReference>
<dbReference type="InterPro" id="IPR000835">
    <property type="entry name" value="HTH_MarR-typ"/>
</dbReference>
<dbReference type="SUPFAM" id="SSF46785">
    <property type="entry name" value="Winged helix' DNA-binding domain"/>
    <property type="match status" value="1"/>
</dbReference>
<accession>A0A7Y9JMW0</accession>
<dbReference type="SMART" id="SM00418">
    <property type="entry name" value="HTH_ARSR"/>
    <property type="match status" value="1"/>
</dbReference>
<dbReference type="PROSITE" id="PS50995">
    <property type="entry name" value="HTH_MARR_2"/>
    <property type="match status" value="1"/>
</dbReference>
<dbReference type="EMBL" id="JACCBH010000001">
    <property type="protein sequence ID" value="NYD54441.1"/>
    <property type="molecule type" value="Genomic_DNA"/>
</dbReference>
<dbReference type="InterPro" id="IPR023187">
    <property type="entry name" value="Tscrpt_reg_MarR-type_CS"/>
</dbReference>
<dbReference type="AlphaFoldDB" id="A0A7Y9JMW0"/>
<dbReference type="RefSeq" id="WP_179432758.1">
    <property type="nucleotide sequence ID" value="NZ_BAABLC010000001.1"/>
</dbReference>
<dbReference type="PANTHER" id="PTHR33164:SF57">
    <property type="entry name" value="MARR-FAMILY TRANSCRIPTIONAL REGULATOR"/>
    <property type="match status" value="1"/>
</dbReference>
<organism evidence="5 6">
    <name type="scientific">Microbacterium pseudoresistens</name>
    <dbReference type="NCBI Taxonomy" id="640634"/>
    <lineage>
        <taxon>Bacteria</taxon>
        <taxon>Bacillati</taxon>
        <taxon>Actinomycetota</taxon>
        <taxon>Actinomycetes</taxon>
        <taxon>Micrococcales</taxon>
        <taxon>Microbacteriaceae</taxon>
        <taxon>Microbacterium</taxon>
    </lineage>
</organism>
<keyword evidence="3" id="KW-0804">Transcription</keyword>
<dbReference type="InterPro" id="IPR036388">
    <property type="entry name" value="WH-like_DNA-bd_sf"/>
</dbReference>
<evidence type="ECO:0000256" key="1">
    <source>
        <dbReference type="ARBA" id="ARBA00023015"/>
    </source>
</evidence>
<feature type="domain" description="HTH marR-type" evidence="4">
    <location>
        <begin position="10"/>
        <end position="152"/>
    </location>
</feature>
<evidence type="ECO:0000313" key="6">
    <source>
        <dbReference type="Proteomes" id="UP000552045"/>
    </source>
</evidence>
<dbReference type="PANTHER" id="PTHR33164">
    <property type="entry name" value="TRANSCRIPTIONAL REGULATOR, MARR FAMILY"/>
    <property type="match status" value="1"/>
</dbReference>
<dbReference type="SMART" id="SM00347">
    <property type="entry name" value="HTH_MARR"/>
    <property type="match status" value="1"/>
</dbReference>
<sequence>MATVESVAHDEDLDEVLAEFQGDLNLIFTRARSLWKESAARIHPDLQPAGYKLLSHIARAGSASAHLLSERFELDKSAVSRQIRMLEDLGLVASRPDEHDGRLRVLTATAEAEAALVGVRRAHVDRLRRILAELTPEELRAASKVFRLLAEV</sequence>
<keyword evidence="1" id="KW-0805">Transcription regulation</keyword>
<dbReference type="InterPro" id="IPR001845">
    <property type="entry name" value="HTH_ArsR_DNA-bd_dom"/>
</dbReference>
<dbReference type="Proteomes" id="UP000552045">
    <property type="component" value="Unassembled WGS sequence"/>
</dbReference>
<keyword evidence="6" id="KW-1185">Reference proteome</keyword>
<proteinExistence type="predicted"/>
<evidence type="ECO:0000313" key="5">
    <source>
        <dbReference type="EMBL" id="NYD54441.1"/>
    </source>
</evidence>
<reference evidence="5 6" key="1">
    <citation type="submission" date="2020-07" db="EMBL/GenBank/DDBJ databases">
        <title>Sequencing the genomes of 1000 actinobacteria strains.</title>
        <authorList>
            <person name="Klenk H.-P."/>
        </authorList>
    </citation>
    <scope>NUCLEOTIDE SEQUENCE [LARGE SCALE GENOMIC DNA]</scope>
    <source>
        <strain evidence="5 6">DSM 22185</strain>
    </source>
</reference>
<dbReference type="GO" id="GO:0006950">
    <property type="term" value="P:response to stress"/>
    <property type="evidence" value="ECO:0007669"/>
    <property type="project" value="TreeGrafter"/>
</dbReference>
<name>A0A7Y9JMW0_9MICO</name>
<dbReference type="InterPro" id="IPR036390">
    <property type="entry name" value="WH_DNA-bd_sf"/>
</dbReference>
<evidence type="ECO:0000259" key="4">
    <source>
        <dbReference type="PROSITE" id="PS50995"/>
    </source>
</evidence>
<gene>
    <name evidence="5" type="ORF">BKA02_001496</name>
</gene>
<keyword evidence="2 5" id="KW-0238">DNA-binding</keyword>
<evidence type="ECO:0000256" key="2">
    <source>
        <dbReference type="ARBA" id="ARBA00023125"/>
    </source>
</evidence>
<dbReference type="InterPro" id="IPR039422">
    <property type="entry name" value="MarR/SlyA-like"/>
</dbReference>
<dbReference type="Gene3D" id="1.10.10.10">
    <property type="entry name" value="Winged helix-like DNA-binding domain superfamily/Winged helix DNA-binding domain"/>
    <property type="match status" value="1"/>
</dbReference>